<comment type="caution">
    <text evidence="1">The sequence shown here is derived from an EMBL/GenBank/DDBJ whole genome shotgun (WGS) entry which is preliminary data.</text>
</comment>
<dbReference type="AlphaFoldDB" id="A0A4Y2HWC3"/>
<evidence type="ECO:0000313" key="1">
    <source>
        <dbReference type="EMBL" id="GBM69817.1"/>
    </source>
</evidence>
<dbReference type="EMBL" id="BGPR01002215">
    <property type="protein sequence ID" value="GBM69817.1"/>
    <property type="molecule type" value="Genomic_DNA"/>
</dbReference>
<proteinExistence type="predicted"/>
<evidence type="ECO:0000313" key="2">
    <source>
        <dbReference type="Proteomes" id="UP000499080"/>
    </source>
</evidence>
<accession>A0A4Y2HWC3</accession>
<organism evidence="1 2">
    <name type="scientific">Araneus ventricosus</name>
    <name type="common">Orbweaver spider</name>
    <name type="synonym">Epeira ventricosa</name>
    <dbReference type="NCBI Taxonomy" id="182803"/>
    <lineage>
        <taxon>Eukaryota</taxon>
        <taxon>Metazoa</taxon>
        <taxon>Ecdysozoa</taxon>
        <taxon>Arthropoda</taxon>
        <taxon>Chelicerata</taxon>
        <taxon>Arachnida</taxon>
        <taxon>Araneae</taxon>
        <taxon>Araneomorphae</taxon>
        <taxon>Entelegynae</taxon>
        <taxon>Araneoidea</taxon>
        <taxon>Araneidae</taxon>
        <taxon>Araneus</taxon>
    </lineage>
</organism>
<protein>
    <submittedName>
        <fullName evidence="1">Uncharacterized protein</fullName>
    </submittedName>
</protein>
<reference evidence="1 2" key="1">
    <citation type="journal article" date="2019" name="Sci. Rep.">
        <title>Orb-weaving spider Araneus ventricosus genome elucidates the spidroin gene catalogue.</title>
        <authorList>
            <person name="Kono N."/>
            <person name="Nakamura H."/>
            <person name="Ohtoshi R."/>
            <person name="Moran D.A.P."/>
            <person name="Shinohara A."/>
            <person name="Yoshida Y."/>
            <person name="Fujiwara M."/>
            <person name="Mori M."/>
            <person name="Tomita M."/>
            <person name="Arakawa K."/>
        </authorList>
    </citation>
    <scope>NUCLEOTIDE SEQUENCE [LARGE SCALE GENOMIC DNA]</scope>
</reference>
<name>A0A4Y2HWC3_ARAVE</name>
<sequence length="118" mass="13617">MNISVPGIMLRSTRHRNCNLIIRKKYFLMKMKFSLSTSRSEATRRLFCDGFRHFESQSDGEGARSGIPSPSFRTILAGRRLEAGYDLACSGSHSRVDLHRGIEFRTWNLLSLRPRPYH</sequence>
<gene>
    <name evidence="1" type="ORF">AVEN_224738_1</name>
</gene>
<dbReference type="Proteomes" id="UP000499080">
    <property type="component" value="Unassembled WGS sequence"/>
</dbReference>
<keyword evidence="2" id="KW-1185">Reference proteome</keyword>